<name>A0A8W8NJB8_MAGGI</name>
<sequence length="233" mass="26894">MLHVPPLNTDISEGRLEHSSPMKEYRRPSLSVIDESNNNDEEKDLILPSITVTCCDDSNQASDNDDVSSVTSSRSGSETDLAHLKVTANRLRLATRRSSIVEWKEQYLDRPRRRSRPDLKVDFDHNGNDVLTEDRKHKINEALVWIKDELRAMRSQDQALARTLLSLRHDIHKLKLNRSCQEHREMLDDVTKDMEEIQQLKDISDLHVDTVENPLKHLGVTSYNLTARRFSTC</sequence>
<organism evidence="3 4">
    <name type="scientific">Magallana gigas</name>
    <name type="common">Pacific oyster</name>
    <name type="synonym">Crassostrea gigas</name>
    <dbReference type="NCBI Taxonomy" id="29159"/>
    <lineage>
        <taxon>Eukaryota</taxon>
        <taxon>Metazoa</taxon>
        <taxon>Spiralia</taxon>
        <taxon>Lophotrochozoa</taxon>
        <taxon>Mollusca</taxon>
        <taxon>Bivalvia</taxon>
        <taxon>Autobranchia</taxon>
        <taxon>Pteriomorphia</taxon>
        <taxon>Ostreida</taxon>
        <taxon>Ostreoidea</taxon>
        <taxon>Ostreidae</taxon>
        <taxon>Magallana</taxon>
    </lineage>
</organism>
<proteinExistence type="inferred from homology"/>
<dbReference type="Proteomes" id="UP000005408">
    <property type="component" value="Unassembled WGS sequence"/>
</dbReference>
<keyword evidence="4" id="KW-1185">Reference proteome</keyword>
<dbReference type="RefSeq" id="XP_011446920.1">
    <property type="nucleotide sequence ID" value="XM_011448618.4"/>
</dbReference>
<dbReference type="RefSeq" id="XP_011446918.1">
    <property type="nucleotide sequence ID" value="XM_011448616.4"/>
</dbReference>
<evidence type="ECO:0000313" key="3">
    <source>
        <dbReference type="EnsemblMetazoa" id="G6458.14:cds"/>
    </source>
</evidence>
<dbReference type="OMA" id="VGHEGRQ"/>
<evidence type="ECO:0008006" key="5">
    <source>
        <dbReference type="Google" id="ProtNLM"/>
    </source>
</evidence>
<dbReference type="PANTHER" id="PTHR32289:SF1">
    <property type="entry name" value="PROTEIN FAM167A-LIKE"/>
    <property type="match status" value="1"/>
</dbReference>
<feature type="compositionally biased region" description="Low complexity" evidence="2">
    <location>
        <begin position="67"/>
        <end position="78"/>
    </location>
</feature>
<dbReference type="InterPro" id="IPR051771">
    <property type="entry name" value="FAM167_domain"/>
</dbReference>
<comment type="similarity">
    <text evidence="1">Belongs to the FAM167 (SEC) family.</text>
</comment>
<feature type="compositionally biased region" description="Basic and acidic residues" evidence="2">
    <location>
        <begin position="12"/>
        <end position="27"/>
    </location>
</feature>
<feature type="region of interest" description="Disordered" evidence="2">
    <location>
        <begin position="57"/>
        <end position="78"/>
    </location>
</feature>
<dbReference type="EnsemblMetazoa" id="G6458.14">
    <property type="protein sequence ID" value="G6458.14:cds"/>
    <property type="gene ID" value="G6458"/>
</dbReference>
<dbReference type="OrthoDB" id="5965452at2759"/>
<dbReference type="InterPro" id="IPR024280">
    <property type="entry name" value="FAM167"/>
</dbReference>
<protein>
    <recommendedName>
        <fullName evidence="5">Protein FAM167A</fullName>
    </recommendedName>
</protein>
<dbReference type="AlphaFoldDB" id="A0A8W8NJB8"/>
<evidence type="ECO:0000256" key="1">
    <source>
        <dbReference type="ARBA" id="ARBA00005489"/>
    </source>
</evidence>
<evidence type="ECO:0000313" key="4">
    <source>
        <dbReference type="Proteomes" id="UP000005408"/>
    </source>
</evidence>
<dbReference type="PANTHER" id="PTHR32289">
    <property type="entry name" value="PROTEIN FAM167A"/>
    <property type="match status" value="1"/>
</dbReference>
<dbReference type="RefSeq" id="XP_065941958.1">
    <property type="nucleotide sequence ID" value="XM_066085886.1"/>
</dbReference>
<feature type="region of interest" description="Disordered" evidence="2">
    <location>
        <begin position="1"/>
        <end position="28"/>
    </location>
</feature>
<dbReference type="Pfam" id="PF11652">
    <property type="entry name" value="FAM167"/>
    <property type="match status" value="1"/>
</dbReference>
<evidence type="ECO:0000256" key="2">
    <source>
        <dbReference type="SAM" id="MobiDB-lite"/>
    </source>
</evidence>
<dbReference type="KEGG" id="crg:105341864"/>
<reference evidence="3" key="1">
    <citation type="submission" date="2022-08" db="UniProtKB">
        <authorList>
            <consortium name="EnsemblMetazoa"/>
        </authorList>
    </citation>
    <scope>IDENTIFICATION</scope>
    <source>
        <strain evidence="3">05x7-T-G4-1.051#20</strain>
    </source>
</reference>
<dbReference type="GeneID" id="105341864"/>
<accession>A0A8W8NJB8</accession>
<dbReference type="RefSeq" id="XP_011446919.1">
    <property type="nucleotide sequence ID" value="XM_011448617.4"/>
</dbReference>